<evidence type="ECO:0000313" key="3">
    <source>
        <dbReference type="Proteomes" id="UP000887159"/>
    </source>
</evidence>
<organism evidence="2 3">
    <name type="scientific">Trichonephila clavipes</name>
    <name type="common">Golden silk orbweaver</name>
    <name type="synonym">Nephila clavipes</name>
    <dbReference type="NCBI Taxonomy" id="2585209"/>
    <lineage>
        <taxon>Eukaryota</taxon>
        <taxon>Metazoa</taxon>
        <taxon>Ecdysozoa</taxon>
        <taxon>Arthropoda</taxon>
        <taxon>Chelicerata</taxon>
        <taxon>Arachnida</taxon>
        <taxon>Araneae</taxon>
        <taxon>Araneomorphae</taxon>
        <taxon>Entelegynae</taxon>
        <taxon>Araneoidea</taxon>
        <taxon>Nephilidae</taxon>
        <taxon>Trichonephila</taxon>
    </lineage>
</organism>
<keyword evidence="1" id="KW-0175">Coiled coil</keyword>
<dbReference type="Proteomes" id="UP000887159">
    <property type="component" value="Unassembled WGS sequence"/>
</dbReference>
<comment type="caution">
    <text evidence="2">The sequence shown here is derived from an EMBL/GenBank/DDBJ whole genome shotgun (WGS) entry which is preliminary data.</text>
</comment>
<accession>A0A8X6W7N0</accession>
<sequence length="87" mass="9761">MLNSSLTSIENLRNNFANIKEEAIGLAKKWGITPEFETKRHRKDRVVVSSASTPQVWGSINGLRKVDSAFHPRYIGLLNEYQACLGS</sequence>
<keyword evidence="3" id="KW-1185">Reference proteome</keyword>
<dbReference type="EMBL" id="BMAU01021389">
    <property type="protein sequence ID" value="GFY29773.1"/>
    <property type="molecule type" value="Genomic_DNA"/>
</dbReference>
<protein>
    <submittedName>
        <fullName evidence="2">Uncharacterized protein</fullName>
    </submittedName>
</protein>
<proteinExistence type="predicted"/>
<dbReference type="AlphaFoldDB" id="A0A8X6W7N0"/>
<name>A0A8X6W7N0_TRICX</name>
<evidence type="ECO:0000256" key="1">
    <source>
        <dbReference type="SAM" id="Coils"/>
    </source>
</evidence>
<feature type="coiled-coil region" evidence="1">
    <location>
        <begin position="2"/>
        <end position="29"/>
    </location>
</feature>
<gene>
    <name evidence="2" type="ORF">TNCV_1813501</name>
</gene>
<reference evidence="2" key="1">
    <citation type="submission" date="2020-08" db="EMBL/GenBank/DDBJ databases">
        <title>Multicomponent nature underlies the extraordinary mechanical properties of spider dragline silk.</title>
        <authorList>
            <person name="Kono N."/>
            <person name="Nakamura H."/>
            <person name="Mori M."/>
            <person name="Yoshida Y."/>
            <person name="Ohtoshi R."/>
            <person name="Malay A.D."/>
            <person name="Moran D.A.P."/>
            <person name="Tomita M."/>
            <person name="Numata K."/>
            <person name="Arakawa K."/>
        </authorList>
    </citation>
    <scope>NUCLEOTIDE SEQUENCE</scope>
</reference>
<evidence type="ECO:0000313" key="2">
    <source>
        <dbReference type="EMBL" id="GFY29773.1"/>
    </source>
</evidence>